<accession>A0A0B7A7U1</accession>
<proteinExistence type="predicted"/>
<name>A0A0B7A7U1_9EUPU</name>
<reference evidence="1" key="1">
    <citation type="submission" date="2014-12" db="EMBL/GenBank/DDBJ databases">
        <title>Insight into the proteome of Arion vulgaris.</title>
        <authorList>
            <person name="Aradska J."/>
            <person name="Bulat T."/>
            <person name="Smidak R."/>
            <person name="Sarate P."/>
            <person name="Gangsoo J."/>
            <person name="Sialana F."/>
            <person name="Bilban M."/>
            <person name="Lubec G."/>
        </authorList>
    </citation>
    <scope>NUCLEOTIDE SEQUENCE</scope>
    <source>
        <tissue evidence="1">Skin</tissue>
    </source>
</reference>
<sequence>MGVLEGLAPKQEQLGSLQFLSLHGPTLGDADTCRGATVCGGSRVVKGLSDTGFVVREFCVFPPAS</sequence>
<protein>
    <submittedName>
        <fullName evidence="1">Uncharacterized protein</fullName>
    </submittedName>
</protein>
<organism evidence="1">
    <name type="scientific">Arion vulgaris</name>
    <dbReference type="NCBI Taxonomy" id="1028688"/>
    <lineage>
        <taxon>Eukaryota</taxon>
        <taxon>Metazoa</taxon>
        <taxon>Spiralia</taxon>
        <taxon>Lophotrochozoa</taxon>
        <taxon>Mollusca</taxon>
        <taxon>Gastropoda</taxon>
        <taxon>Heterobranchia</taxon>
        <taxon>Euthyneura</taxon>
        <taxon>Panpulmonata</taxon>
        <taxon>Eupulmonata</taxon>
        <taxon>Stylommatophora</taxon>
        <taxon>Helicina</taxon>
        <taxon>Arionoidea</taxon>
        <taxon>Arionidae</taxon>
        <taxon>Arion</taxon>
    </lineage>
</organism>
<dbReference type="AlphaFoldDB" id="A0A0B7A7U1"/>
<evidence type="ECO:0000313" key="1">
    <source>
        <dbReference type="EMBL" id="CEK77029.1"/>
    </source>
</evidence>
<dbReference type="EMBL" id="HACG01030164">
    <property type="protein sequence ID" value="CEK77029.1"/>
    <property type="molecule type" value="Transcribed_RNA"/>
</dbReference>
<gene>
    <name evidence="1" type="primary">ORF102677</name>
</gene>